<dbReference type="Gene3D" id="3.50.30.40">
    <property type="entry name" value="Ribonuclease E inhibitor RraA/RraA-like"/>
    <property type="match status" value="1"/>
</dbReference>
<feature type="binding site" evidence="1">
    <location>
        <position position="176"/>
    </location>
    <ligand>
        <name>Mg(2+)</name>
        <dbReference type="ChEBI" id="CHEBI:18420"/>
    </ligand>
</feature>
<accession>A0A1B8GF42</accession>
<dbReference type="InterPro" id="IPR036704">
    <property type="entry name" value="RraA/RraA-like_sf"/>
</dbReference>
<evidence type="ECO:0000313" key="3">
    <source>
        <dbReference type="Proteomes" id="UP000091956"/>
    </source>
</evidence>
<protein>
    <recommendedName>
        <fullName evidence="4">RraA-like protein</fullName>
    </recommendedName>
</protein>
<dbReference type="STRING" id="342668.A0A1B8GF42"/>
<dbReference type="PANTHER" id="PTHR33254">
    <property type="entry name" value="4-HYDROXY-4-METHYL-2-OXOGLUTARATE ALDOLASE 3-RELATED"/>
    <property type="match status" value="1"/>
</dbReference>
<dbReference type="CDD" id="cd16841">
    <property type="entry name" value="RraA_family"/>
    <property type="match status" value="1"/>
</dbReference>
<comment type="cofactor">
    <cofactor evidence="1">
        <name>Mg(2+)</name>
        <dbReference type="ChEBI" id="CHEBI:18420"/>
    </cofactor>
</comment>
<evidence type="ECO:0000313" key="2">
    <source>
        <dbReference type="EMBL" id="OBT94448.1"/>
    </source>
</evidence>
<dbReference type="PANTHER" id="PTHR33254:SF4">
    <property type="entry name" value="4-HYDROXY-4-METHYL-2-OXOGLUTARATE ALDOLASE 3-RELATED"/>
    <property type="match status" value="1"/>
</dbReference>
<evidence type="ECO:0008006" key="4">
    <source>
        <dbReference type="Google" id="ProtNLM"/>
    </source>
</evidence>
<dbReference type="GO" id="GO:0047443">
    <property type="term" value="F:4-hydroxy-4-methyl-2-oxoglutarate aldolase activity"/>
    <property type="evidence" value="ECO:0007669"/>
    <property type="project" value="TreeGrafter"/>
</dbReference>
<dbReference type="GeneID" id="28840609"/>
<gene>
    <name evidence="2" type="ORF">VE01_07223</name>
</gene>
<dbReference type="Proteomes" id="UP000091956">
    <property type="component" value="Unassembled WGS sequence"/>
</dbReference>
<organism evidence="2 3">
    <name type="scientific">Pseudogymnoascus verrucosus</name>
    <dbReference type="NCBI Taxonomy" id="342668"/>
    <lineage>
        <taxon>Eukaryota</taxon>
        <taxon>Fungi</taxon>
        <taxon>Dikarya</taxon>
        <taxon>Ascomycota</taxon>
        <taxon>Pezizomycotina</taxon>
        <taxon>Leotiomycetes</taxon>
        <taxon>Thelebolales</taxon>
        <taxon>Thelebolaceae</taxon>
        <taxon>Pseudogymnoascus</taxon>
    </lineage>
</organism>
<dbReference type="OrthoDB" id="1476984at2759"/>
<dbReference type="InterPro" id="IPR005493">
    <property type="entry name" value="RraA/RraA-like"/>
</dbReference>
<keyword evidence="1" id="KW-0460">Magnesium</keyword>
<dbReference type="SUPFAM" id="SSF89562">
    <property type="entry name" value="RraA-like"/>
    <property type="match status" value="1"/>
</dbReference>
<reference evidence="3" key="2">
    <citation type="journal article" date="2018" name="Nat. Commun.">
        <title>Extreme sensitivity to ultraviolet light in the fungal pathogen causing white-nose syndrome of bats.</title>
        <authorList>
            <person name="Palmer J.M."/>
            <person name="Drees K.P."/>
            <person name="Foster J.T."/>
            <person name="Lindner D.L."/>
        </authorList>
    </citation>
    <scope>NUCLEOTIDE SEQUENCE [LARGE SCALE GENOMIC DNA]</scope>
    <source>
        <strain evidence="3">UAMH 10579</strain>
    </source>
</reference>
<evidence type="ECO:0000256" key="1">
    <source>
        <dbReference type="PIRSR" id="PIRSR605493-1"/>
    </source>
</evidence>
<proteinExistence type="predicted"/>
<keyword evidence="1" id="KW-0479">Metal-binding</keyword>
<dbReference type="AlphaFoldDB" id="A0A1B8GF42"/>
<keyword evidence="3" id="KW-1185">Reference proteome</keyword>
<dbReference type="RefSeq" id="XP_018128181.1">
    <property type="nucleotide sequence ID" value="XM_018276658.2"/>
</dbReference>
<dbReference type="Pfam" id="PF03737">
    <property type="entry name" value="RraA-like"/>
    <property type="match status" value="1"/>
</dbReference>
<dbReference type="GO" id="GO:0046872">
    <property type="term" value="F:metal ion binding"/>
    <property type="evidence" value="ECO:0007669"/>
    <property type="project" value="UniProtKB-KW"/>
</dbReference>
<sequence>MPKPLIRPSLYTLRNLTPTTIGIPPLTTRFPPTITTTTTRLSSKMTTPIPPSTLTTLASYTACDISDALLALSLPHGGFIPDLSPVSPPPSSSPLVALASTLLYLPLNPPAPASTPSPAPPSNIPAGSHWTDLVGEDTILIQSGPVSHAAMLGGILAMRLKYRGVRAVIAHGRVRDVAEIREVELPVWSLGTSTVGSGGGVKAHAVDVAVEVGGVTVRAGDVVVADPGNGVVVIPAERVGEVLALLPGLGEADGRVKEAVAGGMGVGEAFRRFRK</sequence>
<reference evidence="2 3" key="1">
    <citation type="submission" date="2016-03" db="EMBL/GenBank/DDBJ databases">
        <title>Comparative genomics of Pseudogymnoascus destructans, the fungus causing white-nose syndrome of bats.</title>
        <authorList>
            <person name="Palmer J.M."/>
            <person name="Drees K.P."/>
            <person name="Foster J.T."/>
            <person name="Lindner D.L."/>
        </authorList>
    </citation>
    <scope>NUCLEOTIDE SEQUENCE [LARGE SCALE GENOMIC DNA]</scope>
    <source>
        <strain evidence="2 3">UAMH 10579</strain>
    </source>
</reference>
<dbReference type="GO" id="GO:0008948">
    <property type="term" value="F:oxaloacetate decarboxylase activity"/>
    <property type="evidence" value="ECO:0007669"/>
    <property type="project" value="TreeGrafter"/>
</dbReference>
<feature type="binding site" evidence="1">
    <location>
        <position position="175"/>
    </location>
    <ligand>
        <name>substrate</name>
    </ligand>
</feature>
<feature type="binding site" evidence="1">
    <location>
        <begin position="153"/>
        <end position="156"/>
    </location>
    <ligand>
        <name>substrate</name>
    </ligand>
</feature>
<name>A0A1B8GF42_9PEZI</name>
<dbReference type="EMBL" id="KV460243">
    <property type="protein sequence ID" value="OBT94448.1"/>
    <property type="molecule type" value="Genomic_DNA"/>
</dbReference>